<protein>
    <recommendedName>
        <fullName evidence="3">Heterokaryon incompatibility domain-containing protein</fullName>
    </recommendedName>
</protein>
<dbReference type="EMBL" id="ML978215">
    <property type="protein sequence ID" value="KAF2028286.1"/>
    <property type="molecule type" value="Genomic_DNA"/>
</dbReference>
<comment type="caution">
    <text evidence="1">The sequence shown here is derived from an EMBL/GenBank/DDBJ whole genome shotgun (WGS) entry which is preliminary data.</text>
</comment>
<evidence type="ECO:0000313" key="2">
    <source>
        <dbReference type="Proteomes" id="UP000799777"/>
    </source>
</evidence>
<evidence type="ECO:0008006" key="3">
    <source>
        <dbReference type="Google" id="ProtNLM"/>
    </source>
</evidence>
<proteinExistence type="predicted"/>
<sequence>TFSSLFSRGWVLQERLLSPRSVYFGEIMTWECPEMIANEVFPGGIPFARGHFPIWGTEKPFRLPRLLQNDNDDELTNKVELYHRWLWICTTFSKCKLSHEADALPAISGLAKACRDVLEDSYLDGIWRGPISAVRRSI</sequence>
<evidence type="ECO:0000313" key="1">
    <source>
        <dbReference type="EMBL" id="KAF2028286.1"/>
    </source>
</evidence>
<dbReference type="AlphaFoldDB" id="A0A9P4H542"/>
<dbReference type="PANTHER" id="PTHR33112">
    <property type="entry name" value="DOMAIN PROTEIN, PUTATIVE-RELATED"/>
    <property type="match status" value="1"/>
</dbReference>
<name>A0A9P4H542_9PLEO</name>
<accession>A0A9P4H542</accession>
<dbReference type="Proteomes" id="UP000799777">
    <property type="component" value="Unassembled WGS sequence"/>
</dbReference>
<organism evidence="1 2">
    <name type="scientific">Setomelanomma holmii</name>
    <dbReference type="NCBI Taxonomy" id="210430"/>
    <lineage>
        <taxon>Eukaryota</taxon>
        <taxon>Fungi</taxon>
        <taxon>Dikarya</taxon>
        <taxon>Ascomycota</taxon>
        <taxon>Pezizomycotina</taxon>
        <taxon>Dothideomycetes</taxon>
        <taxon>Pleosporomycetidae</taxon>
        <taxon>Pleosporales</taxon>
        <taxon>Pleosporineae</taxon>
        <taxon>Phaeosphaeriaceae</taxon>
        <taxon>Setomelanomma</taxon>
    </lineage>
</organism>
<keyword evidence="2" id="KW-1185">Reference proteome</keyword>
<dbReference type="PANTHER" id="PTHR33112:SF15">
    <property type="entry name" value="HETEROKARYON INCOMPATIBILITY DOMAIN-CONTAINING PROTEIN"/>
    <property type="match status" value="1"/>
</dbReference>
<reference evidence="1" key="1">
    <citation type="journal article" date="2020" name="Stud. Mycol.">
        <title>101 Dothideomycetes genomes: a test case for predicting lifestyles and emergence of pathogens.</title>
        <authorList>
            <person name="Haridas S."/>
            <person name="Albert R."/>
            <person name="Binder M."/>
            <person name="Bloem J."/>
            <person name="Labutti K."/>
            <person name="Salamov A."/>
            <person name="Andreopoulos B."/>
            <person name="Baker S."/>
            <person name="Barry K."/>
            <person name="Bills G."/>
            <person name="Bluhm B."/>
            <person name="Cannon C."/>
            <person name="Castanera R."/>
            <person name="Culley D."/>
            <person name="Daum C."/>
            <person name="Ezra D."/>
            <person name="Gonzalez J."/>
            <person name="Henrissat B."/>
            <person name="Kuo A."/>
            <person name="Liang C."/>
            <person name="Lipzen A."/>
            <person name="Lutzoni F."/>
            <person name="Magnuson J."/>
            <person name="Mondo S."/>
            <person name="Nolan M."/>
            <person name="Ohm R."/>
            <person name="Pangilinan J."/>
            <person name="Park H.-J."/>
            <person name="Ramirez L."/>
            <person name="Alfaro M."/>
            <person name="Sun H."/>
            <person name="Tritt A."/>
            <person name="Yoshinaga Y."/>
            <person name="Zwiers L.-H."/>
            <person name="Turgeon B."/>
            <person name="Goodwin S."/>
            <person name="Spatafora J."/>
            <person name="Crous P."/>
            <person name="Grigoriev I."/>
        </authorList>
    </citation>
    <scope>NUCLEOTIDE SEQUENCE</scope>
    <source>
        <strain evidence="1">CBS 110217</strain>
    </source>
</reference>
<feature type="non-terminal residue" evidence="1">
    <location>
        <position position="1"/>
    </location>
</feature>
<dbReference type="OrthoDB" id="2958217at2759"/>
<gene>
    <name evidence="1" type="ORF">EK21DRAFT_70194</name>
</gene>